<name>A0ABX7PZJ4_9BACT</name>
<dbReference type="SUPFAM" id="SSF52172">
    <property type="entry name" value="CheY-like"/>
    <property type="match status" value="1"/>
</dbReference>
<evidence type="ECO:0000256" key="1">
    <source>
        <dbReference type="PROSITE-ProRule" id="PRU00169"/>
    </source>
</evidence>
<dbReference type="Proteomes" id="UP000663651">
    <property type="component" value="Chromosome"/>
</dbReference>
<dbReference type="InterPro" id="IPR011006">
    <property type="entry name" value="CheY-like_superfamily"/>
</dbReference>
<organism evidence="3 4">
    <name type="scientific">Geobacter benzoatilyticus</name>
    <dbReference type="NCBI Taxonomy" id="2815309"/>
    <lineage>
        <taxon>Bacteria</taxon>
        <taxon>Pseudomonadati</taxon>
        <taxon>Thermodesulfobacteriota</taxon>
        <taxon>Desulfuromonadia</taxon>
        <taxon>Geobacterales</taxon>
        <taxon>Geobacteraceae</taxon>
        <taxon>Geobacter</taxon>
    </lineage>
</organism>
<proteinExistence type="predicted"/>
<dbReference type="PROSITE" id="PS50110">
    <property type="entry name" value="RESPONSE_REGULATORY"/>
    <property type="match status" value="1"/>
</dbReference>
<dbReference type="PANTHER" id="PTHR44520:SF1">
    <property type="entry name" value="TWO-COMPONENT SYSTEM REGULATORY PROTEIN"/>
    <property type="match status" value="1"/>
</dbReference>
<dbReference type="Pfam" id="PF00072">
    <property type="entry name" value="Response_reg"/>
    <property type="match status" value="1"/>
</dbReference>
<dbReference type="EMBL" id="CP071382">
    <property type="protein sequence ID" value="QSV44315.1"/>
    <property type="molecule type" value="Genomic_DNA"/>
</dbReference>
<dbReference type="CDD" id="cd17557">
    <property type="entry name" value="REC_Rcp-like"/>
    <property type="match status" value="1"/>
</dbReference>
<evidence type="ECO:0000259" key="2">
    <source>
        <dbReference type="PROSITE" id="PS50110"/>
    </source>
</evidence>
<keyword evidence="4" id="KW-1185">Reference proteome</keyword>
<feature type="domain" description="Response regulatory" evidence="2">
    <location>
        <begin position="30"/>
        <end position="158"/>
    </location>
</feature>
<dbReference type="Gene3D" id="3.40.50.2300">
    <property type="match status" value="1"/>
</dbReference>
<keyword evidence="1" id="KW-0597">Phosphoprotein</keyword>
<gene>
    <name evidence="3" type="ORF">JZM60_08980</name>
</gene>
<sequence length="171" mass="19452">MGERFGRKGKKVREQYFILRWEGRSVNEKRILLVEDNPDDEALTIRALKANNLRNEIVVARDGAEAVDFLFGTGAYADRDTANQPELVLLDLNLPKLNGLEVLKKIRSDNRTQLLPVVVLTTSDEDRDRVDSYRLGANSYIGKSVNFEKFSESVRQLGLYWLSLNIGPPRS</sequence>
<dbReference type="PANTHER" id="PTHR44520">
    <property type="entry name" value="RESPONSE REGULATOR RCP1-RELATED"/>
    <property type="match status" value="1"/>
</dbReference>
<evidence type="ECO:0000313" key="3">
    <source>
        <dbReference type="EMBL" id="QSV44315.1"/>
    </source>
</evidence>
<accession>A0ABX7PZJ4</accession>
<reference evidence="3 4" key="1">
    <citation type="submission" date="2021-03" db="EMBL/GenBank/DDBJ databases">
        <title>Geobacter metallireducens gen. nov. sp. nov., a microorganism capable of coupling the complete oxidation of organic compounds to the reduction of iron and other metals.</title>
        <authorList>
            <person name="Li Y."/>
        </authorList>
    </citation>
    <scope>NUCLEOTIDE SEQUENCE [LARGE SCALE GENOMIC DNA]</scope>
    <source>
        <strain evidence="3 4">Jerry-YX</strain>
    </source>
</reference>
<feature type="modified residue" description="4-aspartylphosphate" evidence="1">
    <location>
        <position position="91"/>
    </location>
</feature>
<dbReference type="InterPro" id="IPR052893">
    <property type="entry name" value="TCS_response_regulator"/>
</dbReference>
<dbReference type="SMART" id="SM00448">
    <property type="entry name" value="REC"/>
    <property type="match status" value="1"/>
</dbReference>
<dbReference type="InterPro" id="IPR001789">
    <property type="entry name" value="Sig_transdc_resp-reg_receiver"/>
</dbReference>
<protein>
    <submittedName>
        <fullName evidence="3">Response regulator</fullName>
    </submittedName>
</protein>
<evidence type="ECO:0000313" key="4">
    <source>
        <dbReference type="Proteomes" id="UP000663651"/>
    </source>
</evidence>